<gene>
    <name evidence="2" type="ORF">Pla52n_33280</name>
</gene>
<proteinExistence type="predicted"/>
<name>A0A5C6ARS6_9BACT</name>
<evidence type="ECO:0000313" key="3">
    <source>
        <dbReference type="Proteomes" id="UP000320176"/>
    </source>
</evidence>
<organism evidence="2 3">
    <name type="scientific">Stieleria varia</name>
    <dbReference type="NCBI Taxonomy" id="2528005"/>
    <lineage>
        <taxon>Bacteria</taxon>
        <taxon>Pseudomonadati</taxon>
        <taxon>Planctomycetota</taxon>
        <taxon>Planctomycetia</taxon>
        <taxon>Pirellulales</taxon>
        <taxon>Pirellulaceae</taxon>
        <taxon>Stieleria</taxon>
    </lineage>
</organism>
<comment type="caution">
    <text evidence="2">The sequence shown here is derived from an EMBL/GenBank/DDBJ whole genome shotgun (WGS) entry which is preliminary data.</text>
</comment>
<evidence type="ECO:0000313" key="2">
    <source>
        <dbReference type="EMBL" id="TWU02278.1"/>
    </source>
</evidence>
<accession>A0A5C6ARS6</accession>
<dbReference type="RefSeq" id="WP_146520639.1">
    <property type="nucleotide sequence ID" value="NZ_CP151726.1"/>
</dbReference>
<feature type="region of interest" description="Disordered" evidence="1">
    <location>
        <begin position="214"/>
        <end position="236"/>
    </location>
</feature>
<reference evidence="2 3" key="1">
    <citation type="submission" date="2019-02" db="EMBL/GenBank/DDBJ databases">
        <title>Deep-cultivation of Planctomycetes and their phenomic and genomic characterization uncovers novel biology.</title>
        <authorList>
            <person name="Wiegand S."/>
            <person name="Jogler M."/>
            <person name="Boedeker C."/>
            <person name="Pinto D."/>
            <person name="Vollmers J."/>
            <person name="Rivas-Marin E."/>
            <person name="Kohn T."/>
            <person name="Peeters S.H."/>
            <person name="Heuer A."/>
            <person name="Rast P."/>
            <person name="Oberbeckmann S."/>
            <person name="Bunk B."/>
            <person name="Jeske O."/>
            <person name="Meyerdierks A."/>
            <person name="Storesund J.E."/>
            <person name="Kallscheuer N."/>
            <person name="Luecker S."/>
            <person name="Lage O.M."/>
            <person name="Pohl T."/>
            <person name="Merkel B.J."/>
            <person name="Hornburger P."/>
            <person name="Mueller R.-W."/>
            <person name="Bruemmer F."/>
            <person name="Labrenz M."/>
            <person name="Spormann A.M."/>
            <person name="Op Den Camp H."/>
            <person name="Overmann J."/>
            <person name="Amann R."/>
            <person name="Jetten M.S.M."/>
            <person name="Mascher T."/>
            <person name="Medema M.H."/>
            <person name="Devos D.P."/>
            <person name="Kaster A.-K."/>
            <person name="Ovreas L."/>
            <person name="Rohde M."/>
            <person name="Galperin M.Y."/>
            <person name="Jogler C."/>
        </authorList>
    </citation>
    <scope>NUCLEOTIDE SEQUENCE [LARGE SCALE GENOMIC DNA]</scope>
    <source>
        <strain evidence="2 3">Pla52n</strain>
    </source>
</reference>
<dbReference type="AlphaFoldDB" id="A0A5C6ARS6"/>
<keyword evidence="3" id="KW-1185">Reference proteome</keyword>
<sequence length="309" mass="34355">MNRDKSISLDETFDDAMDPQSLHQISRRSPIASRASIGHGEYLVRLKPNLRVPRNPDFLYEDPPCPDWAYEGSPQCEGICVFVPDYDEVSSEPVIIGWIECCFGCGPDQLCATPGSGLQFYTERFRETDYSAVVTECFDEYESEAFDTGTPTSQRPAMGRHAGQARKGLDTVFLKVPSIYNPGSFSARNLRVGSEPVRLSMPQTGWRVSVTRNHLPTSTDSRSKPPVAAQHPGVTPTTSIDQNDEALSACVILPEACGLQQHWITVPESSRHPQSPFCYGQLITPSWTVILYRLPMPESNKRKPDCGCH</sequence>
<protein>
    <submittedName>
        <fullName evidence="2">Uncharacterized protein</fullName>
    </submittedName>
</protein>
<dbReference type="Proteomes" id="UP000320176">
    <property type="component" value="Unassembled WGS sequence"/>
</dbReference>
<dbReference type="EMBL" id="SJPN01000004">
    <property type="protein sequence ID" value="TWU02278.1"/>
    <property type="molecule type" value="Genomic_DNA"/>
</dbReference>
<evidence type="ECO:0000256" key="1">
    <source>
        <dbReference type="SAM" id="MobiDB-lite"/>
    </source>
</evidence>